<evidence type="ECO:0000256" key="2">
    <source>
        <dbReference type="ARBA" id="ARBA00022741"/>
    </source>
</evidence>
<keyword evidence="6" id="KW-1185">Reference proteome</keyword>
<dbReference type="SUPFAM" id="SSF52540">
    <property type="entry name" value="P-loop containing nucleoside triphosphate hydrolases"/>
    <property type="match status" value="1"/>
</dbReference>
<evidence type="ECO:0000256" key="4">
    <source>
        <dbReference type="ARBA" id="ARBA00023134"/>
    </source>
</evidence>
<evidence type="ECO:0000313" key="6">
    <source>
        <dbReference type="Proteomes" id="UP000832011"/>
    </source>
</evidence>
<accession>A0ABY4E0K7</accession>
<reference evidence="5 6" key="1">
    <citation type="journal article" date="2022" name="Res Sq">
        <title>Evolution of multicellular longitudinally dividing oral cavity symbionts (Neisseriaceae).</title>
        <authorList>
            <person name="Nyongesa S."/>
            <person name="Weber P."/>
            <person name="Bernet E."/>
            <person name="Pullido F."/>
            <person name="Nieckarz M."/>
            <person name="Delaby M."/>
            <person name="Nieves C."/>
            <person name="Viehboeck T."/>
            <person name="Krause N."/>
            <person name="Rivera-Millot A."/>
            <person name="Nakamura A."/>
            <person name="Vischer N."/>
            <person name="VanNieuwenhze M."/>
            <person name="Brun Y."/>
            <person name="Cava F."/>
            <person name="Bulgheresi S."/>
            <person name="Veyrier F."/>
        </authorList>
    </citation>
    <scope>NUCLEOTIDE SEQUENCE [LARGE SCALE GENOMIC DNA]</scope>
    <source>
        <strain evidence="5 6">SN4</strain>
    </source>
</reference>
<keyword evidence="3" id="KW-0378">Hydrolase</keyword>
<dbReference type="InterPro" id="IPR052705">
    <property type="entry name" value="Gliding_Motility_GTPase"/>
</dbReference>
<comment type="similarity">
    <text evidence="1">Belongs to the GPN-loop GTPase family.</text>
</comment>
<dbReference type="Gene3D" id="3.40.50.300">
    <property type="entry name" value="P-loop containing nucleotide triphosphate hydrolases"/>
    <property type="match status" value="1"/>
</dbReference>
<evidence type="ECO:0000313" key="5">
    <source>
        <dbReference type="EMBL" id="UOO88804.1"/>
    </source>
</evidence>
<evidence type="ECO:0000256" key="1">
    <source>
        <dbReference type="ARBA" id="ARBA00005290"/>
    </source>
</evidence>
<organism evidence="5 6">
    <name type="scientific">Vitreoscilla massiliensis</name>
    <dbReference type="NCBI Taxonomy" id="1689272"/>
    <lineage>
        <taxon>Bacteria</taxon>
        <taxon>Pseudomonadati</taxon>
        <taxon>Pseudomonadota</taxon>
        <taxon>Betaproteobacteria</taxon>
        <taxon>Neisseriales</taxon>
        <taxon>Neisseriaceae</taxon>
        <taxon>Vitreoscilla</taxon>
    </lineage>
</organism>
<gene>
    <name evidence="5" type="ORF">LVJ82_15280</name>
</gene>
<proteinExistence type="inferred from homology"/>
<dbReference type="EMBL" id="CP091511">
    <property type="protein sequence ID" value="UOO88804.1"/>
    <property type="molecule type" value="Genomic_DNA"/>
</dbReference>
<dbReference type="PANTHER" id="PTHR42708">
    <property type="entry name" value="ATP/GTP-BINDING PROTEIN-RELATED"/>
    <property type="match status" value="1"/>
</dbReference>
<dbReference type="CDD" id="cd00882">
    <property type="entry name" value="Ras_like_GTPase"/>
    <property type="match status" value="1"/>
</dbReference>
<dbReference type="PANTHER" id="PTHR42708:SF1">
    <property type="entry name" value="GLIDING MOTILITY PROTEIN MGLA"/>
    <property type="match status" value="1"/>
</dbReference>
<name>A0ABY4E0K7_9NEIS</name>
<dbReference type="InterPro" id="IPR027417">
    <property type="entry name" value="P-loop_NTPase"/>
</dbReference>
<protein>
    <submittedName>
        <fullName evidence="5">ATP/GTP-binding protein</fullName>
    </submittedName>
</protein>
<sequence>MLKKFKVLFAGDVGTGKTTAINSISDIPTVYTDVRASDIEDIGKTHTTVAFDYGEIHLAYLNNRLRLYGLPGQVRFSFIWDMLSDGVIGIVLLANNHRDNALHETEQFLQAFLPILQKEQVAMVLGLTHGDVSAHYKSKDYWKILQKFHINAPILSIDAREKNDVLLLLEALFSQIEATHRQTLHESKHSCT</sequence>
<dbReference type="InterPro" id="IPR004130">
    <property type="entry name" value="Gpn"/>
</dbReference>
<keyword evidence="4" id="KW-0342">GTP-binding</keyword>
<keyword evidence="2" id="KW-0547">Nucleotide-binding</keyword>
<dbReference type="Proteomes" id="UP000832011">
    <property type="component" value="Chromosome"/>
</dbReference>
<dbReference type="RefSeq" id="WP_058357507.1">
    <property type="nucleotide sequence ID" value="NZ_CABKVG010000010.1"/>
</dbReference>
<dbReference type="Pfam" id="PF03029">
    <property type="entry name" value="ATP_bind_1"/>
    <property type="match status" value="1"/>
</dbReference>
<evidence type="ECO:0000256" key="3">
    <source>
        <dbReference type="ARBA" id="ARBA00022801"/>
    </source>
</evidence>